<sequence length="98" mass="10747">MGFRGPSTVKPYPLLCSCRLLLAIIGFFCFVLNYAQRVAMSVTIVAMVNHTALQLLREDDATLTVDSSTFGGEVTYYSNDTSSILAPQTSVGQPFRFD</sequence>
<organism evidence="2 3">
    <name type="scientific">Ridgeia piscesae</name>
    <name type="common">Tubeworm</name>
    <dbReference type="NCBI Taxonomy" id="27915"/>
    <lineage>
        <taxon>Eukaryota</taxon>
        <taxon>Metazoa</taxon>
        <taxon>Spiralia</taxon>
        <taxon>Lophotrochozoa</taxon>
        <taxon>Annelida</taxon>
        <taxon>Polychaeta</taxon>
        <taxon>Sedentaria</taxon>
        <taxon>Canalipalpata</taxon>
        <taxon>Sabellida</taxon>
        <taxon>Siboglinidae</taxon>
        <taxon>Ridgeia</taxon>
    </lineage>
</organism>
<dbReference type="EMBL" id="JAODUO010000210">
    <property type="protein sequence ID" value="KAK2186202.1"/>
    <property type="molecule type" value="Genomic_DNA"/>
</dbReference>
<gene>
    <name evidence="2" type="ORF">NP493_211g02023</name>
</gene>
<keyword evidence="1" id="KW-0812">Transmembrane</keyword>
<keyword evidence="3" id="KW-1185">Reference proteome</keyword>
<dbReference type="AlphaFoldDB" id="A0AAD9P148"/>
<feature type="transmembrane region" description="Helical" evidence="1">
    <location>
        <begin position="12"/>
        <end position="35"/>
    </location>
</feature>
<accession>A0AAD9P148</accession>
<dbReference type="Proteomes" id="UP001209878">
    <property type="component" value="Unassembled WGS sequence"/>
</dbReference>
<reference evidence="2" key="1">
    <citation type="journal article" date="2023" name="Mol. Biol. Evol.">
        <title>Third-Generation Sequencing Reveals the Adaptive Role of the Epigenome in Three Deep-Sea Polychaetes.</title>
        <authorList>
            <person name="Perez M."/>
            <person name="Aroh O."/>
            <person name="Sun Y."/>
            <person name="Lan Y."/>
            <person name="Juniper S.K."/>
            <person name="Young C.R."/>
            <person name="Angers B."/>
            <person name="Qian P.Y."/>
        </authorList>
    </citation>
    <scope>NUCLEOTIDE SEQUENCE</scope>
    <source>
        <strain evidence="2">R07B-5</strain>
    </source>
</reference>
<protein>
    <submittedName>
        <fullName evidence="2">Uncharacterized protein</fullName>
    </submittedName>
</protein>
<evidence type="ECO:0000256" key="1">
    <source>
        <dbReference type="SAM" id="Phobius"/>
    </source>
</evidence>
<evidence type="ECO:0000313" key="2">
    <source>
        <dbReference type="EMBL" id="KAK2186202.1"/>
    </source>
</evidence>
<name>A0AAD9P148_RIDPI</name>
<proteinExistence type="predicted"/>
<keyword evidence="1" id="KW-0472">Membrane</keyword>
<evidence type="ECO:0000313" key="3">
    <source>
        <dbReference type="Proteomes" id="UP001209878"/>
    </source>
</evidence>
<keyword evidence="1" id="KW-1133">Transmembrane helix</keyword>
<comment type="caution">
    <text evidence="2">The sequence shown here is derived from an EMBL/GenBank/DDBJ whole genome shotgun (WGS) entry which is preliminary data.</text>
</comment>